<dbReference type="Pfam" id="PF26639">
    <property type="entry name" value="Het-6_barrel"/>
    <property type="match status" value="1"/>
</dbReference>
<sequence>MNHTQGFDYSSVQLRTASSEIRLLDLYPSQDLDRVANAADSRLSCRLYTTIIENPSPYIALSYVWGDGQKCKSIWAIDASDTCEESSIPITESLQTALRHLRRSDKIITLWIDQICINQADNDEKGEQVGMMGSLYSRATQVLVWLGPAQDGSDVLMEAWQDIGQSARDFGVESYMTRERYHLISAIMKNADPTNEATMHFQDLLTRAVDIFAPLIKSLALKMWLERPYFSRVWTIQEFCLCADTVFVCGTKSLPVELVRLAVIMIQAIIRNIPQFDYEAFRPPEMPLERLAEISDEPTAQLFACRSRHQRHADYELHMLLRRLFVDHDTCATVHRDRVFALLGLAADAKKLGIKLDYGSAEGTTERVLTETARALIEKGGQIAILSYSQFPKLTELINLPSWAPDWRSNLRPSFYTINERSDDHLFAASGHNSNVEIAEDRENNPNSLGLQGYTVDVVELVAGGEGWMDMSWDHERYLGFFNQVDALWRKSMEKVDLAFGESTHSRREEARWRVPIGDIYWTWEGNQRRATPDVAMYHSQCLEELNLFAAMTRGASIGETDWLEQMNWEVGSQGVHVKHTYRESMRKMQGKRPFLTQMGYLGMGPVESQPGDVVVVFCGGHIPFVLRPIDSDIKFELVGEAYCDGIMDGEIATGEIDSFWVV</sequence>
<proteinExistence type="predicted"/>
<dbReference type="Proteomes" id="UP000567885">
    <property type="component" value="Unassembled WGS sequence"/>
</dbReference>
<evidence type="ECO:0000259" key="1">
    <source>
        <dbReference type="Pfam" id="PF06985"/>
    </source>
</evidence>
<evidence type="ECO:0000313" key="3">
    <source>
        <dbReference type="Proteomes" id="UP000567885"/>
    </source>
</evidence>
<dbReference type="PANTHER" id="PTHR24148">
    <property type="entry name" value="ANKYRIN REPEAT DOMAIN-CONTAINING PROTEIN 39 HOMOLOG-RELATED"/>
    <property type="match status" value="1"/>
</dbReference>
<dbReference type="Pfam" id="PF06985">
    <property type="entry name" value="HET"/>
    <property type="match status" value="1"/>
</dbReference>
<dbReference type="AlphaFoldDB" id="A0A8H5SX54"/>
<dbReference type="InterPro" id="IPR010730">
    <property type="entry name" value="HET"/>
</dbReference>
<name>A0A8H5SX54_FUSHE</name>
<protein>
    <submittedName>
        <fullName evidence="2">Het-6OR heterokaryon incompatibility (Het-6OR allele)</fullName>
    </submittedName>
</protein>
<feature type="domain" description="Heterokaryon incompatibility" evidence="1">
    <location>
        <begin position="58"/>
        <end position="238"/>
    </location>
</feature>
<accession>A0A8H5SX54</accession>
<dbReference type="OrthoDB" id="4587016at2759"/>
<keyword evidence="3" id="KW-1185">Reference proteome</keyword>
<gene>
    <name evidence="2" type="ORF">FHETE_9781</name>
</gene>
<evidence type="ECO:0000313" key="2">
    <source>
        <dbReference type="EMBL" id="KAF5658716.1"/>
    </source>
</evidence>
<reference evidence="2 3" key="1">
    <citation type="submission" date="2020-05" db="EMBL/GenBank/DDBJ databases">
        <title>Identification and distribution of gene clusters putatively required for synthesis of sphingolipid metabolism inhibitors in phylogenetically diverse species of the filamentous fungus Fusarium.</title>
        <authorList>
            <person name="Kim H.-S."/>
            <person name="Busman M."/>
            <person name="Brown D.W."/>
            <person name="Divon H."/>
            <person name="Uhlig S."/>
            <person name="Proctor R.H."/>
        </authorList>
    </citation>
    <scope>NUCLEOTIDE SEQUENCE [LARGE SCALE GENOMIC DNA]</scope>
    <source>
        <strain evidence="2 3">NRRL 20693</strain>
    </source>
</reference>
<comment type="caution">
    <text evidence="2">The sequence shown here is derived from an EMBL/GenBank/DDBJ whole genome shotgun (WGS) entry which is preliminary data.</text>
</comment>
<dbReference type="PANTHER" id="PTHR24148:SF73">
    <property type="entry name" value="HET DOMAIN PROTEIN (AFU_ORTHOLOGUE AFUA_8G01020)"/>
    <property type="match status" value="1"/>
</dbReference>
<dbReference type="InterPro" id="IPR052895">
    <property type="entry name" value="HetReg/Transcr_Mod"/>
</dbReference>
<dbReference type="EMBL" id="JAAGWQ010000232">
    <property type="protein sequence ID" value="KAF5658716.1"/>
    <property type="molecule type" value="Genomic_DNA"/>
</dbReference>
<organism evidence="2 3">
    <name type="scientific">Fusarium heterosporum</name>
    <dbReference type="NCBI Taxonomy" id="42747"/>
    <lineage>
        <taxon>Eukaryota</taxon>
        <taxon>Fungi</taxon>
        <taxon>Dikarya</taxon>
        <taxon>Ascomycota</taxon>
        <taxon>Pezizomycotina</taxon>
        <taxon>Sordariomycetes</taxon>
        <taxon>Hypocreomycetidae</taxon>
        <taxon>Hypocreales</taxon>
        <taxon>Nectriaceae</taxon>
        <taxon>Fusarium</taxon>
        <taxon>Fusarium heterosporum species complex</taxon>
    </lineage>
</organism>